<dbReference type="PANTHER" id="PTHR12181:SF12">
    <property type="entry name" value="PHOSPHATIDATE PHOSPHATASE"/>
    <property type="match status" value="1"/>
</dbReference>
<dbReference type="InterPro" id="IPR031703">
    <property type="entry name" value="Lipin_mid"/>
</dbReference>
<dbReference type="EnsemblMetazoa" id="MESCA001539-RA">
    <property type="protein sequence ID" value="MESCA001539-PA"/>
    <property type="gene ID" value="MESCA001539"/>
</dbReference>
<dbReference type="PANTHER" id="PTHR12181">
    <property type="entry name" value="LIPIN"/>
    <property type="match status" value="1"/>
</dbReference>
<protein>
    <recommendedName>
        <fullName evidence="2">Lipin middle domain-containing protein</fullName>
    </recommendedName>
</protein>
<feature type="domain" description="Lipin middle" evidence="2">
    <location>
        <begin position="1"/>
        <end position="74"/>
    </location>
</feature>
<feature type="compositionally biased region" description="Acidic residues" evidence="1">
    <location>
        <begin position="75"/>
        <end position="90"/>
    </location>
</feature>
<evidence type="ECO:0000313" key="4">
    <source>
        <dbReference type="Proteomes" id="UP000015102"/>
    </source>
</evidence>
<reference evidence="4" key="1">
    <citation type="submission" date="2013-02" db="EMBL/GenBank/DDBJ databases">
        <authorList>
            <person name="Hughes D."/>
        </authorList>
    </citation>
    <scope>NUCLEOTIDE SEQUENCE</scope>
    <source>
        <strain>Durham</strain>
        <strain evidence="4">NC isolate 2 -- Noor lab</strain>
    </source>
</reference>
<dbReference type="GO" id="GO:0003713">
    <property type="term" value="F:transcription coactivator activity"/>
    <property type="evidence" value="ECO:0007669"/>
    <property type="project" value="TreeGrafter"/>
</dbReference>
<name>T1GDY6_MEGSC</name>
<dbReference type="Proteomes" id="UP000015102">
    <property type="component" value="Unassembled WGS sequence"/>
</dbReference>
<dbReference type="Pfam" id="PF16876">
    <property type="entry name" value="Lipin_mid"/>
    <property type="match status" value="1"/>
</dbReference>
<dbReference type="EMBL" id="CAQQ02159065">
    <property type="status" value="NOT_ANNOTATED_CDS"/>
    <property type="molecule type" value="Genomic_DNA"/>
</dbReference>
<feature type="region of interest" description="Disordered" evidence="1">
    <location>
        <begin position="75"/>
        <end position="110"/>
    </location>
</feature>
<dbReference type="GO" id="GO:0032869">
    <property type="term" value="P:cellular response to insulin stimulus"/>
    <property type="evidence" value="ECO:0007669"/>
    <property type="project" value="TreeGrafter"/>
</dbReference>
<accession>T1GDY6</accession>
<evidence type="ECO:0000259" key="2">
    <source>
        <dbReference type="Pfam" id="PF16876"/>
    </source>
</evidence>
<evidence type="ECO:0000313" key="3">
    <source>
        <dbReference type="EnsemblMetazoa" id="MESCA001539-PA"/>
    </source>
</evidence>
<reference evidence="3" key="2">
    <citation type="submission" date="2015-06" db="UniProtKB">
        <authorList>
            <consortium name="EnsemblMetazoa"/>
        </authorList>
    </citation>
    <scope>IDENTIFICATION</scope>
</reference>
<dbReference type="GO" id="GO:0008195">
    <property type="term" value="F:phosphatidate phosphatase activity"/>
    <property type="evidence" value="ECO:0007669"/>
    <property type="project" value="TreeGrafter"/>
</dbReference>
<dbReference type="GO" id="GO:0009062">
    <property type="term" value="P:fatty acid catabolic process"/>
    <property type="evidence" value="ECO:0007669"/>
    <property type="project" value="TreeGrafter"/>
</dbReference>
<dbReference type="GO" id="GO:0005634">
    <property type="term" value="C:nucleus"/>
    <property type="evidence" value="ECO:0007669"/>
    <property type="project" value="TreeGrafter"/>
</dbReference>
<dbReference type="GO" id="GO:0045944">
    <property type="term" value="P:positive regulation of transcription by RNA polymerase II"/>
    <property type="evidence" value="ECO:0007669"/>
    <property type="project" value="TreeGrafter"/>
</dbReference>
<keyword evidence="4" id="KW-1185">Reference proteome</keyword>
<dbReference type="AlphaFoldDB" id="T1GDY6"/>
<dbReference type="STRING" id="36166.T1GDY6"/>
<evidence type="ECO:0000256" key="1">
    <source>
        <dbReference type="SAM" id="MobiDB-lite"/>
    </source>
</evidence>
<sequence>MSLCGGMEKGGPTDEEFDQNIIKYSDVCENPSLFSSPNLVVRLNGKYYSWSAACPIVMTIITFQKPLTNKKTDVFDDDDVNDDDDDDDELQFSCSSDNDDDYNVASGNDDDNKLGYDFYFFL</sequence>
<organism evidence="3 4">
    <name type="scientific">Megaselia scalaris</name>
    <name type="common">Humpbacked fly</name>
    <name type="synonym">Phora scalaris</name>
    <dbReference type="NCBI Taxonomy" id="36166"/>
    <lineage>
        <taxon>Eukaryota</taxon>
        <taxon>Metazoa</taxon>
        <taxon>Ecdysozoa</taxon>
        <taxon>Arthropoda</taxon>
        <taxon>Hexapoda</taxon>
        <taxon>Insecta</taxon>
        <taxon>Pterygota</taxon>
        <taxon>Neoptera</taxon>
        <taxon>Endopterygota</taxon>
        <taxon>Diptera</taxon>
        <taxon>Brachycera</taxon>
        <taxon>Muscomorpha</taxon>
        <taxon>Platypezoidea</taxon>
        <taxon>Phoridae</taxon>
        <taxon>Megaseliini</taxon>
        <taxon>Megaselia</taxon>
    </lineage>
</organism>
<dbReference type="EMBL" id="CAQQ02159064">
    <property type="status" value="NOT_ANNOTATED_CDS"/>
    <property type="molecule type" value="Genomic_DNA"/>
</dbReference>
<dbReference type="HOGENOM" id="CLU_2029351_0_0_1"/>
<dbReference type="InterPro" id="IPR026058">
    <property type="entry name" value="LIPIN"/>
</dbReference>
<proteinExistence type="predicted"/>
<dbReference type="GO" id="GO:0019432">
    <property type="term" value="P:triglyceride biosynthetic process"/>
    <property type="evidence" value="ECO:0007669"/>
    <property type="project" value="TreeGrafter"/>
</dbReference>